<evidence type="ECO:0000313" key="8">
    <source>
        <dbReference type="EMBL" id="CAH2090930.1"/>
    </source>
</evidence>
<dbReference type="AlphaFoldDB" id="A0AAU9TZF5"/>
<dbReference type="Proteomes" id="UP001153954">
    <property type="component" value="Unassembled WGS sequence"/>
</dbReference>
<evidence type="ECO:0000256" key="6">
    <source>
        <dbReference type="SAM" id="MobiDB-lite"/>
    </source>
</evidence>
<dbReference type="InterPro" id="IPR007021">
    <property type="entry name" value="DUF659"/>
</dbReference>
<dbReference type="Pfam" id="PF04937">
    <property type="entry name" value="DUF659"/>
    <property type="match status" value="1"/>
</dbReference>
<keyword evidence="2" id="KW-0479">Metal-binding</keyword>
<protein>
    <recommendedName>
        <fullName evidence="7">DUF659 domain-containing protein</fullName>
    </recommendedName>
</protein>
<evidence type="ECO:0000256" key="3">
    <source>
        <dbReference type="ARBA" id="ARBA00022771"/>
    </source>
</evidence>
<evidence type="ECO:0000256" key="5">
    <source>
        <dbReference type="ARBA" id="ARBA00023242"/>
    </source>
</evidence>
<dbReference type="GO" id="GO:0008270">
    <property type="term" value="F:zinc ion binding"/>
    <property type="evidence" value="ECO:0007669"/>
    <property type="project" value="UniProtKB-KW"/>
</dbReference>
<proteinExistence type="predicted"/>
<evidence type="ECO:0000256" key="4">
    <source>
        <dbReference type="ARBA" id="ARBA00022833"/>
    </source>
</evidence>
<comment type="caution">
    <text evidence="8">The sequence shown here is derived from an EMBL/GenBank/DDBJ whole genome shotgun (WGS) entry which is preliminary data.</text>
</comment>
<keyword evidence="3" id="KW-0863">Zinc-finger</keyword>
<feature type="compositionally biased region" description="Polar residues" evidence="6">
    <location>
        <begin position="52"/>
        <end position="63"/>
    </location>
</feature>
<feature type="region of interest" description="Disordered" evidence="6">
    <location>
        <begin position="602"/>
        <end position="627"/>
    </location>
</feature>
<feature type="compositionally biased region" description="Low complexity" evidence="6">
    <location>
        <begin position="64"/>
        <end position="73"/>
    </location>
</feature>
<evidence type="ECO:0000259" key="7">
    <source>
        <dbReference type="Pfam" id="PF04937"/>
    </source>
</evidence>
<sequence>MPKPLHLVWADFQLIAKPNNTGKWAKCKHCAKEMQGIPERMVKHRDICIRARNSNSTTHPNSESTSRTRPTSTSCIVEVESKNKKQTSIKDKIISTSTTLSKQLDTKIAAFFYATNTPFSHADHSLFKEMITALRPGYKPPSAFQLAGPLLNETYAFTVEKDQEYLRGKTVSMSLDGWSNIHNEPIVCCSITTGEGDSVLVHTVDTSGNSHSAEYLTTVAKQSIKKTEEYFRVKVRSFVTDNTGNVTKMRRELEMQEDIDIIQYGCSAHFLNLLAEDVEVKEVTKHVINVVKYFRNKHLPAAWYKGAKGKKLVMPIGVRWNSIRDTVRSFVENRGILVQICQNHRDAIDRDIYRIVNDIQIANNSLDLLARLDPIAKALDRSQRDGTTISVAVEIWNYLEKDLTSQPTEVISAFKKRRDMALGAPHYLANILDHRFAGKNLTPEQRNTAFTELEINFMSMVTSIMTQSLIFPQYLFGSQFQTTPPLDWWKLLNLNTTDVRWEQWEHKKRFLNMCEQLLTAVASTAGLERTFSSFGLVQSKLRNRLGTEKANKLVYLLKRLNKSSVRKRNLDWISDPTHDDHITQPADAVNDIQNVVDVRTLTDRSSPDSESEDDLPLSSVQSNQAQF</sequence>
<organism evidence="8 9">
    <name type="scientific">Euphydryas editha</name>
    <name type="common">Edith's checkerspot</name>
    <dbReference type="NCBI Taxonomy" id="104508"/>
    <lineage>
        <taxon>Eukaryota</taxon>
        <taxon>Metazoa</taxon>
        <taxon>Ecdysozoa</taxon>
        <taxon>Arthropoda</taxon>
        <taxon>Hexapoda</taxon>
        <taxon>Insecta</taxon>
        <taxon>Pterygota</taxon>
        <taxon>Neoptera</taxon>
        <taxon>Endopterygota</taxon>
        <taxon>Lepidoptera</taxon>
        <taxon>Glossata</taxon>
        <taxon>Ditrysia</taxon>
        <taxon>Papilionoidea</taxon>
        <taxon>Nymphalidae</taxon>
        <taxon>Nymphalinae</taxon>
        <taxon>Euphydryas</taxon>
    </lineage>
</organism>
<keyword evidence="4" id="KW-0862">Zinc</keyword>
<keyword evidence="9" id="KW-1185">Reference proteome</keyword>
<dbReference type="GO" id="GO:0005634">
    <property type="term" value="C:nucleus"/>
    <property type="evidence" value="ECO:0007669"/>
    <property type="project" value="UniProtKB-SubCell"/>
</dbReference>
<reference evidence="8" key="1">
    <citation type="submission" date="2022-03" db="EMBL/GenBank/DDBJ databases">
        <authorList>
            <person name="Tunstrom K."/>
        </authorList>
    </citation>
    <scope>NUCLEOTIDE SEQUENCE</scope>
</reference>
<dbReference type="EMBL" id="CAKOGL010000010">
    <property type="protein sequence ID" value="CAH2090930.1"/>
    <property type="molecule type" value="Genomic_DNA"/>
</dbReference>
<comment type="subcellular location">
    <subcellularLocation>
        <location evidence="1">Nucleus</location>
    </subcellularLocation>
</comment>
<feature type="region of interest" description="Disordered" evidence="6">
    <location>
        <begin position="51"/>
        <end position="73"/>
    </location>
</feature>
<dbReference type="InterPro" id="IPR052035">
    <property type="entry name" value="ZnF_BED_domain_contain"/>
</dbReference>
<keyword evidence="5" id="KW-0539">Nucleus</keyword>
<evidence type="ECO:0000256" key="1">
    <source>
        <dbReference type="ARBA" id="ARBA00004123"/>
    </source>
</evidence>
<accession>A0AAU9TZF5</accession>
<dbReference type="SUPFAM" id="SSF53098">
    <property type="entry name" value="Ribonuclease H-like"/>
    <property type="match status" value="1"/>
</dbReference>
<evidence type="ECO:0000313" key="9">
    <source>
        <dbReference type="Proteomes" id="UP001153954"/>
    </source>
</evidence>
<dbReference type="InterPro" id="IPR012337">
    <property type="entry name" value="RNaseH-like_sf"/>
</dbReference>
<evidence type="ECO:0000256" key="2">
    <source>
        <dbReference type="ARBA" id="ARBA00022723"/>
    </source>
</evidence>
<gene>
    <name evidence="8" type="ORF">EEDITHA_LOCUS6840</name>
</gene>
<feature type="domain" description="DUF659" evidence="7">
    <location>
        <begin position="141"/>
        <end position="292"/>
    </location>
</feature>
<name>A0AAU9TZF5_EUPED</name>
<dbReference type="PANTHER" id="PTHR46481">
    <property type="entry name" value="ZINC FINGER BED DOMAIN-CONTAINING PROTEIN 4"/>
    <property type="match status" value="1"/>
</dbReference>
<dbReference type="PANTHER" id="PTHR46481:SF10">
    <property type="entry name" value="ZINC FINGER BED DOMAIN-CONTAINING PROTEIN 39"/>
    <property type="match status" value="1"/>
</dbReference>